<reference evidence="4 5" key="1">
    <citation type="submission" date="2014-04" db="EMBL/GenBank/DDBJ databases">
        <authorList>
            <consortium name="DOE Joint Genome Institute"/>
            <person name="Kuo A."/>
            <person name="Zuccaro A."/>
            <person name="Kohler A."/>
            <person name="Nagy L.G."/>
            <person name="Floudas D."/>
            <person name="Copeland A."/>
            <person name="Barry K.W."/>
            <person name="Cichocki N."/>
            <person name="Veneault-Fourrey C."/>
            <person name="LaButti K."/>
            <person name="Lindquist E.A."/>
            <person name="Lipzen A."/>
            <person name="Lundell T."/>
            <person name="Morin E."/>
            <person name="Murat C."/>
            <person name="Sun H."/>
            <person name="Tunlid A."/>
            <person name="Henrissat B."/>
            <person name="Grigoriev I.V."/>
            <person name="Hibbett D.S."/>
            <person name="Martin F."/>
            <person name="Nordberg H.P."/>
            <person name="Cantor M.N."/>
            <person name="Hua S.X."/>
        </authorList>
    </citation>
    <scope>NUCLEOTIDE SEQUENCE [LARGE SCALE GENOMIC DNA]</scope>
    <source>
        <strain evidence="4 5">MAFF 305830</strain>
    </source>
</reference>
<feature type="compositionally biased region" description="Polar residues" evidence="1">
    <location>
        <begin position="280"/>
        <end position="292"/>
    </location>
</feature>
<feature type="transmembrane region" description="Helical" evidence="2">
    <location>
        <begin position="62"/>
        <end position="80"/>
    </location>
</feature>
<keyword evidence="5" id="KW-1185">Reference proteome</keyword>
<dbReference type="Pfam" id="PF20151">
    <property type="entry name" value="DUF6533"/>
    <property type="match status" value="1"/>
</dbReference>
<dbReference type="AlphaFoldDB" id="A0A0C2X1X9"/>
<feature type="domain" description="DUF6533" evidence="3">
    <location>
        <begin position="25"/>
        <end position="69"/>
    </location>
</feature>
<reference evidence="5" key="2">
    <citation type="submission" date="2015-01" db="EMBL/GenBank/DDBJ databases">
        <title>Evolutionary Origins and Diversification of the Mycorrhizal Mutualists.</title>
        <authorList>
            <consortium name="DOE Joint Genome Institute"/>
            <consortium name="Mycorrhizal Genomics Consortium"/>
            <person name="Kohler A."/>
            <person name="Kuo A."/>
            <person name="Nagy L.G."/>
            <person name="Floudas D."/>
            <person name="Copeland A."/>
            <person name="Barry K.W."/>
            <person name="Cichocki N."/>
            <person name="Veneault-Fourrey C."/>
            <person name="LaButti K."/>
            <person name="Lindquist E.A."/>
            <person name="Lipzen A."/>
            <person name="Lundell T."/>
            <person name="Morin E."/>
            <person name="Murat C."/>
            <person name="Riley R."/>
            <person name="Ohm R."/>
            <person name="Sun H."/>
            <person name="Tunlid A."/>
            <person name="Henrissat B."/>
            <person name="Grigoriev I.V."/>
            <person name="Hibbett D.S."/>
            <person name="Martin F."/>
        </authorList>
    </citation>
    <scope>NUCLEOTIDE SEQUENCE [LARGE SCALE GENOMIC DNA]</scope>
    <source>
        <strain evidence="5">MAFF 305830</strain>
    </source>
</reference>
<gene>
    <name evidence="4" type="ORF">M408DRAFT_20575</name>
</gene>
<evidence type="ECO:0000313" key="4">
    <source>
        <dbReference type="EMBL" id="KIM32258.1"/>
    </source>
</evidence>
<dbReference type="EMBL" id="KN824280">
    <property type="protein sequence ID" value="KIM32258.1"/>
    <property type="molecule type" value="Genomic_DNA"/>
</dbReference>
<evidence type="ECO:0000259" key="3">
    <source>
        <dbReference type="Pfam" id="PF20151"/>
    </source>
</evidence>
<feature type="transmembrane region" description="Helical" evidence="2">
    <location>
        <begin position="92"/>
        <end position="113"/>
    </location>
</feature>
<proteinExistence type="predicted"/>
<feature type="transmembrane region" description="Helical" evidence="2">
    <location>
        <begin position="251"/>
        <end position="272"/>
    </location>
</feature>
<feature type="transmembrane region" description="Helical" evidence="2">
    <location>
        <begin position="133"/>
        <end position="153"/>
    </location>
</feature>
<feature type="compositionally biased region" description="Polar residues" evidence="1">
    <location>
        <begin position="335"/>
        <end position="350"/>
    </location>
</feature>
<feature type="region of interest" description="Disordered" evidence="1">
    <location>
        <begin position="319"/>
        <end position="356"/>
    </location>
</feature>
<dbReference type="Proteomes" id="UP000054097">
    <property type="component" value="Unassembled WGS sequence"/>
</dbReference>
<dbReference type="InterPro" id="IPR045340">
    <property type="entry name" value="DUF6533"/>
</dbReference>
<feature type="transmembrane region" description="Helical" evidence="2">
    <location>
        <begin position="220"/>
        <end position="239"/>
    </location>
</feature>
<sequence>MVASIGGDSLRFLITTLGNVAYTRYVAGAAITLVMHDSFILLKTESSTIWTSKWTFAKFLYYFMRVTTIPFLAIAAYDLADFVPAYSDDFCQIWLSLISVPEMLTFAAGNWLFTLRLIALYKQQRAFIWFMRIFFVITYAVSGTFLVLTIVTYHRLGLYYNPVSKCCYSSTPIPYTSPIFYSTAFYELVLFSLTIYRAYRDSDLTSTINSRLLMVLYRDGAAAFIIMLLMKSWNIWVLISQPISLTHLATNMYWAVYVVLITRTYLNIVWIVRKPAGASSLPTGTDESTPAPSATIGGTPIVPNAVRRVTLRTHRVQRSSVTFDEEKEEDETLGRNGNSYPLASPRTSCSGKPAGVPTSATRNAYSSYGNFSSPVLPPIDSGPSLWSDAYAGWSTHNA</sequence>
<feature type="transmembrane region" description="Helical" evidence="2">
    <location>
        <begin position="22"/>
        <end position="42"/>
    </location>
</feature>
<keyword evidence="2" id="KW-0472">Membrane</keyword>
<dbReference type="OrthoDB" id="2645170at2759"/>
<feature type="region of interest" description="Disordered" evidence="1">
    <location>
        <begin position="278"/>
        <end position="299"/>
    </location>
</feature>
<keyword evidence="2" id="KW-0812">Transmembrane</keyword>
<evidence type="ECO:0000256" key="2">
    <source>
        <dbReference type="SAM" id="Phobius"/>
    </source>
</evidence>
<keyword evidence="2" id="KW-1133">Transmembrane helix</keyword>
<evidence type="ECO:0000256" key="1">
    <source>
        <dbReference type="SAM" id="MobiDB-lite"/>
    </source>
</evidence>
<protein>
    <recommendedName>
        <fullName evidence="3">DUF6533 domain-containing protein</fullName>
    </recommendedName>
</protein>
<dbReference type="HOGENOM" id="CLU_035509_1_3_1"/>
<feature type="transmembrane region" description="Helical" evidence="2">
    <location>
        <begin position="179"/>
        <end position="199"/>
    </location>
</feature>
<evidence type="ECO:0000313" key="5">
    <source>
        <dbReference type="Proteomes" id="UP000054097"/>
    </source>
</evidence>
<organism evidence="4 5">
    <name type="scientific">Serendipita vermifera MAFF 305830</name>
    <dbReference type="NCBI Taxonomy" id="933852"/>
    <lineage>
        <taxon>Eukaryota</taxon>
        <taxon>Fungi</taxon>
        <taxon>Dikarya</taxon>
        <taxon>Basidiomycota</taxon>
        <taxon>Agaricomycotina</taxon>
        <taxon>Agaricomycetes</taxon>
        <taxon>Sebacinales</taxon>
        <taxon>Serendipitaceae</taxon>
        <taxon>Serendipita</taxon>
    </lineage>
</organism>
<accession>A0A0C2X1X9</accession>
<name>A0A0C2X1X9_SERVB</name>